<evidence type="ECO:0000256" key="14">
    <source>
        <dbReference type="RuleBase" id="RU365096"/>
    </source>
</evidence>
<organism evidence="16 17">
    <name type="scientific">Shivajiella indica</name>
    <dbReference type="NCBI Taxonomy" id="872115"/>
    <lineage>
        <taxon>Bacteria</taxon>
        <taxon>Pseudomonadati</taxon>
        <taxon>Bacteroidota</taxon>
        <taxon>Cytophagia</taxon>
        <taxon>Cytophagales</taxon>
        <taxon>Cyclobacteriaceae</taxon>
        <taxon>Shivajiella</taxon>
    </lineage>
</organism>
<keyword evidence="10 14" id="KW-0408">Iron</keyword>
<comment type="similarity">
    <text evidence="3 14">Belongs to the Nth/MutY family.</text>
</comment>
<dbReference type="SMART" id="SM00478">
    <property type="entry name" value="ENDO3c"/>
    <property type="match status" value="1"/>
</dbReference>
<feature type="domain" description="HhH-GPD" evidence="15">
    <location>
        <begin position="38"/>
        <end position="189"/>
    </location>
</feature>
<keyword evidence="17" id="KW-1185">Reference proteome</keyword>
<dbReference type="Proteomes" id="UP001597414">
    <property type="component" value="Unassembled WGS sequence"/>
</dbReference>
<evidence type="ECO:0000256" key="10">
    <source>
        <dbReference type="ARBA" id="ARBA00023004"/>
    </source>
</evidence>
<evidence type="ECO:0000256" key="12">
    <source>
        <dbReference type="ARBA" id="ARBA00023204"/>
    </source>
</evidence>
<name>A0ABW5B859_9BACT</name>
<dbReference type="EC" id="3.2.2.31" evidence="4 14"/>
<evidence type="ECO:0000256" key="11">
    <source>
        <dbReference type="ARBA" id="ARBA00023014"/>
    </source>
</evidence>
<comment type="cofactor">
    <cofactor evidence="14">
        <name>[4Fe-4S] cluster</name>
        <dbReference type="ChEBI" id="CHEBI:49883"/>
    </cofactor>
    <text evidence="14">Binds 1 [4Fe-4S] cluster.</text>
</comment>
<evidence type="ECO:0000256" key="7">
    <source>
        <dbReference type="ARBA" id="ARBA00022723"/>
    </source>
</evidence>
<dbReference type="InterPro" id="IPR029119">
    <property type="entry name" value="MutY_C"/>
</dbReference>
<proteinExistence type="inferred from homology"/>
<evidence type="ECO:0000256" key="13">
    <source>
        <dbReference type="ARBA" id="ARBA00023295"/>
    </source>
</evidence>
<evidence type="ECO:0000256" key="8">
    <source>
        <dbReference type="ARBA" id="ARBA00022763"/>
    </source>
</evidence>
<protein>
    <recommendedName>
        <fullName evidence="5 14">Adenine DNA glycosylase</fullName>
        <ecNumber evidence="4 14">3.2.2.31</ecNumber>
    </recommendedName>
</protein>
<dbReference type="PANTHER" id="PTHR42944">
    <property type="entry name" value="ADENINE DNA GLYCOSYLASE"/>
    <property type="match status" value="1"/>
</dbReference>
<evidence type="ECO:0000256" key="6">
    <source>
        <dbReference type="ARBA" id="ARBA00022485"/>
    </source>
</evidence>
<dbReference type="InterPro" id="IPR003265">
    <property type="entry name" value="HhH-GPD_domain"/>
</dbReference>
<dbReference type="InterPro" id="IPR011257">
    <property type="entry name" value="DNA_glycosylase"/>
</dbReference>
<keyword evidence="7" id="KW-0479">Metal-binding</keyword>
<dbReference type="EMBL" id="JBHUIV010000014">
    <property type="protein sequence ID" value="MFD2201699.1"/>
    <property type="molecule type" value="Genomic_DNA"/>
</dbReference>
<dbReference type="Pfam" id="PF14815">
    <property type="entry name" value="NUDIX_4"/>
    <property type="match status" value="1"/>
</dbReference>
<evidence type="ECO:0000256" key="1">
    <source>
        <dbReference type="ARBA" id="ARBA00000843"/>
    </source>
</evidence>
<dbReference type="NCBIfam" id="TIGR01084">
    <property type="entry name" value="mutY"/>
    <property type="match status" value="1"/>
</dbReference>
<comment type="catalytic activity">
    <reaction evidence="1 14">
        <text>Hydrolyzes free adenine bases from 7,8-dihydro-8-oxoguanine:adenine mismatched double-stranded DNA, leaving an apurinic site.</text>
        <dbReference type="EC" id="3.2.2.31"/>
    </reaction>
</comment>
<dbReference type="RefSeq" id="WP_380801623.1">
    <property type="nucleotide sequence ID" value="NZ_JBHUIV010000014.1"/>
</dbReference>
<dbReference type="InterPro" id="IPR000445">
    <property type="entry name" value="HhH_motif"/>
</dbReference>
<dbReference type="Pfam" id="PF00633">
    <property type="entry name" value="HHH"/>
    <property type="match status" value="1"/>
</dbReference>
<keyword evidence="12" id="KW-0234">DNA repair</keyword>
<keyword evidence="9 16" id="KW-0378">Hydrolase</keyword>
<evidence type="ECO:0000256" key="5">
    <source>
        <dbReference type="ARBA" id="ARBA00022023"/>
    </source>
</evidence>
<gene>
    <name evidence="16" type="primary">mutY</name>
    <name evidence="16" type="ORF">ACFSKV_08985</name>
</gene>
<evidence type="ECO:0000313" key="16">
    <source>
        <dbReference type="EMBL" id="MFD2201699.1"/>
    </source>
</evidence>
<dbReference type="SUPFAM" id="SSF48150">
    <property type="entry name" value="DNA-glycosylase"/>
    <property type="match status" value="1"/>
</dbReference>
<reference evidence="17" key="1">
    <citation type="journal article" date="2019" name="Int. J. Syst. Evol. Microbiol.">
        <title>The Global Catalogue of Microorganisms (GCM) 10K type strain sequencing project: providing services to taxonomists for standard genome sequencing and annotation.</title>
        <authorList>
            <consortium name="The Broad Institute Genomics Platform"/>
            <consortium name="The Broad Institute Genome Sequencing Center for Infectious Disease"/>
            <person name="Wu L."/>
            <person name="Ma J."/>
        </authorList>
    </citation>
    <scope>NUCLEOTIDE SEQUENCE [LARGE SCALE GENOMIC DNA]</scope>
    <source>
        <strain evidence="17">KCTC 19812</strain>
    </source>
</reference>
<dbReference type="InterPro" id="IPR044298">
    <property type="entry name" value="MIG/MutY"/>
</dbReference>
<dbReference type="Gene3D" id="3.90.79.10">
    <property type="entry name" value="Nucleoside Triphosphate Pyrophosphohydrolase"/>
    <property type="match status" value="1"/>
</dbReference>
<evidence type="ECO:0000256" key="3">
    <source>
        <dbReference type="ARBA" id="ARBA00008343"/>
    </source>
</evidence>
<dbReference type="InterPro" id="IPR023170">
    <property type="entry name" value="HhH_base_excis_C"/>
</dbReference>
<dbReference type="Gene3D" id="1.10.1670.10">
    <property type="entry name" value="Helix-hairpin-Helix base-excision DNA repair enzymes (C-terminal)"/>
    <property type="match status" value="1"/>
</dbReference>
<evidence type="ECO:0000259" key="15">
    <source>
        <dbReference type="SMART" id="SM00478"/>
    </source>
</evidence>
<dbReference type="Pfam" id="PF00730">
    <property type="entry name" value="HhH-GPD"/>
    <property type="match status" value="1"/>
</dbReference>
<keyword evidence="6" id="KW-0004">4Fe-4S</keyword>
<accession>A0ABW5B859</accession>
<dbReference type="GO" id="GO:0000701">
    <property type="term" value="F:purine-specific mismatch base pair DNA N-glycosylase activity"/>
    <property type="evidence" value="ECO:0007669"/>
    <property type="project" value="UniProtKB-EC"/>
</dbReference>
<keyword evidence="11" id="KW-0411">Iron-sulfur</keyword>
<keyword evidence="13 14" id="KW-0326">Glycosidase</keyword>
<keyword evidence="8 14" id="KW-0227">DNA damage</keyword>
<comment type="function">
    <text evidence="2">Adenine glycosylase active on G-A mispairs. MutY also corrects error-prone DNA synthesis past GO lesions which are due to the oxidatively damaged form of guanine: 7,8-dihydro-8-oxoguanine (8-oxo-dGTP).</text>
</comment>
<sequence>MNNEPFVHILLEWYLHHKRDLPWRNTNNPYIIWLSEIILQQTRVAQGLPYFERYLQNYPTLEDLALAPSEEVMRLWQGLGYYSRARNLHDCAKYLYYNFEGNFPESYSELIRLKGVGSYTAAAIASFAFAEPVAVVDGNVFRVLARYFGIGTDIASGKGKKEFEQLANSIIPKDRPGEFNQAIMEFGALQCVPKNPDCDNCPLKGGCFAYAKKMVNELPVKIKKLKIRERYFQYYHIICGSQTVVKQRKEGDIWQGLFDFPMYELDNFEDNFKEPVSVFEDNLAFGTITVIQDEHVYKHILTHQKIFANFVKFVVDESFRSVLAGWASGRGYLMVDTKELENLAKSRLILKYLNEEK</sequence>
<dbReference type="InterPro" id="IPR015797">
    <property type="entry name" value="NUDIX_hydrolase-like_dom_sf"/>
</dbReference>
<evidence type="ECO:0000256" key="4">
    <source>
        <dbReference type="ARBA" id="ARBA00012045"/>
    </source>
</evidence>
<evidence type="ECO:0000256" key="9">
    <source>
        <dbReference type="ARBA" id="ARBA00022801"/>
    </source>
</evidence>
<evidence type="ECO:0000313" key="17">
    <source>
        <dbReference type="Proteomes" id="UP001597414"/>
    </source>
</evidence>
<dbReference type="SUPFAM" id="SSF55811">
    <property type="entry name" value="Nudix"/>
    <property type="match status" value="1"/>
</dbReference>
<evidence type="ECO:0000256" key="2">
    <source>
        <dbReference type="ARBA" id="ARBA00002933"/>
    </source>
</evidence>
<comment type="caution">
    <text evidence="16">The sequence shown here is derived from an EMBL/GenBank/DDBJ whole genome shotgun (WGS) entry which is preliminary data.</text>
</comment>
<dbReference type="PANTHER" id="PTHR42944:SF1">
    <property type="entry name" value="ADENINE DNA GLYCOSYLASE"/>
    <property type="match status" value="1"/>
</dbReference>
<dbReference type="CDD" id="cd00056">
    <property type="entry name" value="ENDO3c"/>
    <property type="match status" value="1"/>
</dbReference>
<dbReference type="CDD" id="cd03431">
    <property type="entry name" value="NUDIX_DNA_Glycosylase_C-MutY"/>
    <property type="match status" value="1"/>
</dbReference>
<dbReference type="Gene3D" id="1.10.340.30">
    <property type="entry name" value="Hypothetical protein, domain 2"/>
    <property type="match status" value="1"/>
</dbReference>
<dbReference type="InterPro" id="IPR005760">
    <property type="entry name" value="A/G_AdeGlyc_MutY"/>
</dbReference>